<dbReference type="PRINTS" id="PR00959">
    <property type="entry name" value="MEVGALKINASE"/>
</dbReference>
<keyword evidence="2" id="KW-0808">Transferase</keyword>
<dbReference type="InterPro" id="IPR036554">
    <property type="entry name" value="GHMP_kinase_C_sf"/>
</dbReference>
<feature type="chain" id="PRO_5004976000" description="Mevalonate kinase" evidence="6">
    <location>
        <begin position="27"/>
        <end position="567"/>
    </location>
</feature>
<keyword evidence="4" id="KW-0460">Magnesium</keyword>
<dbReference type="InterPro" id="IPR006205">
    <property type="entry name" value="Mev_gal_kin"/>
</dbReference>
<feature type="region of interest" description="Disordered" evidence="5">
    <location>
        <begin position="294"/>
        <end position="318"/>
    </location>
</feature>
<evidence type="ECO:0000256" key="2">
    <source>
        <dbReference type="ARBA" id="ARBA00022679"/>
    </source>
</evidence>
<evidence type="ECO:0000313" key="7">
    <source>
        <dbReference type="EMBL" id="ETO18192.1"/>
    </source>
</evidence>
<gene>
    <name evidence="7" type="ORF">RFI_19087</name>
</gene>
<organism evidence="7 8">
    <name type="scientific">Reticulomyxa filosa</name>
    <dbReference type="NCBI Taxonomy" id="46433"/>
    <lineage>
        <taxon>Eukaryota</taxon>
        <taxon>Sar</taxon>
        <taxon>Rhizaria</taxon>
        <taxon>Retaria</taxon>
        <taxon>Foraminifera</taxon>
        <taxon>Monothalamids</taxon>
        <taxon>Reticulomyxidae</taxon>
        <taxon>Reticulomyxa</taxon>
    </lineage>
</organism>
<evidence type="ECO:0008006" key="9">
    <source>
        <dbReference type="Google" id="ProtNLM"/>
    </source>
</evidence>
<keyword evidence="8" id="KW-1185">Reference proteome</keyword>
<accession>X6MXI1</accession>
<dbReference type="GO" id="GO:0005524">
    <property type="term" value="F:ATP binding"/>
    <property type="evidence" value="ECO:0007669"/>
    <property type="project" value="InterPro"/>
</dbReference>
<dbReference type="GO" id="GO:0005829">
    <property type="term" value="C:cytosol"/>
    <property type="evidence" value="ECO:0007669"/>
    <property type="project" value="TreeGrafter"/>
</dbReference>
<evidence type="ECO:0000256" key="4">
    <source>
        <dbReference type="ARBA" id="ARBA00022842"/>
    </source>
</evidence>
<comment type="caution">
    <text evidence="7">The sequence shown here is derived from an EMBL/GenBank/DDBJ whole genome shotgun (WGS) entry which is preliminary data.</text>
</comment>
<dbReference type="EMBL" id="ASPP01015340">
    <property type="protein sequence ID" value="ETO18192.1"/>
    <property type="molecule type" value="Genomic_DNA"/>
</dbReference>
<keyword evidence="1" id="KW-0963">Cytoplasm</keyword>
<proteinExistence type="predicted"/>
<evidence type="ECO:0000256" key="1">
    <source>
        <dbReference type="ARBA" id="ARBA00022490"/>
    </source>
</evidence>
<protein>
    <recommendedName>
        <fullName evidence="9">Mevalonate kinase</fullName>
    </recommendedName>
</protein>
<dbReference type="InterPro" id="IPR020568">
    <property type="entry name" value="Ribosomal_Su5_D2-typ_SF"/>
</dbReference>
<evidence type="ECO:0000256" key="3">
    <source>
        <dbReference type="ARBA" id="ARBA00022777"/>
    </source>
</evidence>
<dbReference type="Proteomes" id="UP000023152">
    <property type="component" value="Unassembled WGS sequence"/>
</dbReference>
<dbReference type="SUPFAM" id="SSF54211">
    <property type="entry name" value="Ribosomal protein S5 domain 2-like"/>
    <property type="match status" value="2"/>
</dbReference>
<reference evidence="7 8" key="1">
    <citation type="journal article" date="2013" name="Curr. Biol.">
        <title>The Genome of the Foraminiferan Reticulomyxa filosa.</title>
        <authorList>
            <person name="Glockner G."/>
            <person name="Hulsmann N."/>
            <person name="Schleicher M."/>
            <person name="Noegel A.A."/>
            <person name="Eichinger L."/>
            <person name="Gallinger C."/>
            <person name="Pawlowski J."/>
            <person name="Sierra R."/>
            <person name="Euteneuer U."/>
            <person name="Pillet L."/>
            <person name="Moustafa A."/>
            <person name="Platzer M."/>
            <person name="Groth M."/>
            <person name="Szafranski K."/>
            <person name="Schliwa M."/>
        </authorList>
    </citation>
    <scope>NUCLEOTIDE SEQUENCE [LARGE SCALE GENOMIC DNA]</scope>
</reference>
<dbReference type="Gene3D" id="3.30.70.890">
    <property type="entry name" value="GHMP kinase, C-terminal domain"/>
    <property type="match status" value="1"/>
</dbReference>
<dbReference type="OMA" id="VCTYGGV"/>
<dbReference type="InterPro" id="IPR014721">
    <property type="entry name" value="Ribsml_uS5_D2-typ_fold_subgr"/>
</dbReference>
<dbReference type="SUPFAM" id="SSF55060">
    <property type="entry name" value="GHMP Kinase, C-terminal domain"/>
    <property type="match status" value="1"/>
</dbReference>
<dbReference type="Gene3D" id="3.30.230.10">
    <property type="match status" value="2"/>
</dbReference>
<evidence type="ECO:0000256" key="5">
    <source>
        <dbReference type="SAM" id="MobiDB-lite"/>
    </source>
</evidence>
<dbReference type="AlphaFoldDB" id="X6MXI1"/>
<dbReference type="GO" id="GO:0019287">
    <property type="term" value="P:isopentenyl diphosphate biosynthetic process, mevalonate pathway"/>
    <property type="evidence" value="ECO:0007669"/>
    <property type="project" value="TreeGrafter"/>
</dbReference>
<evidence type="ECO:0000256" key="6">
    <source>
        <dbReference type="SAM" id="SignalP"/>
    </source>
</evidence>
<feature type="compositionally biased region" description="Basic and acidic residues" evidence="5">
    <location>
        <begin position="295"/>
        <end position="314"/>
    </location>
</feature>
<dbReference type="OrthoDB" id="1652964at2759"/>
<dbReference type="PANTHER" id="PTHR43290:SF2">
    <property type="entry name" value="MEVALONATE KINASE"/>
    <property type="match status" value="1"/>
</dbReference>
<dbReference type="PANTHER" id="PTHR43290">
    <property type="entry name" value="MEVALONATE KINASE"/>
    <property type="match status" value="1"/>
</dbReference>
<name>X6MXI1_RETFI</name>
<sequence>MTAKDSLFKVTCGSVSLFLLYKFTLAQLEHRIEDQKVSQDPLSEEKDEFEKFQEILYNHRAFQRILTCSSPGKIILAGEHAVVYGKRAIATAIDKRIYVSVYIPKSVKLEEESNCENRIVLSIYLRFSAIRAHVTFRWSTNEVLDYFETLRSKAGDEYSKLEMFERIQRAMDEDKQCLLSNPRLSFASHKMAHYEYGEGDYNGEAVYSESRSKEFILHFKFQSFFNVFWLAFYQFFLSESNYKHSYFSYLKKKKKKKKHVYICRYVHKCGHYHPSLFYLFQTIFFLKKKKKKPQDKKTQQSNTKEESDGSKESDSNADASANETFEEASLEKIKFSSHDLQSICKWSYECERICHGTPSGIDNTTSVYGQVIQFKSRTDFKVLSLSSQRHRQKFLVIYTGSRGPTKELVANVRRMYVQCESIVKHILEAIELIGDEILALWCTNDSSKNIAESSDDASDASAALKIRQLFSLNHGLLCALGVGHHKIAEIESIVNQYYGSSTSGLKITGAGGGGCLILPWSLHNPNAPHDSGSWMANIKVELRNKGYDCFEVEAGQYGTLCNFYLCV</sequence>
<keyword evidence="6" id="KW-0732">Signal</keyword>
<feature type="signal peptide" evidence="6">
    <location>
        <begin position="1"/>
        <end position="26"/>
    </location>
</feature>
<evidence type="ECO:0000313" key="8">
    <source>
        <dbReference type="Proteomes" id="UP000023152"/>
    </source>
</evidence>
<keyword evidence="3" id="KW-0418">Kinase</keyword>
<dbReference type="GO" id="GO:0004496">
    <property type="term" value="F:mevalonate kinase activity"/>
    <property type="evidence" value="ECO:0007669"/>
    <property type="project" value="InterPro"/>
</dbReference>